<dbReference type="OrthoDB" id="9798690at2"/>
<accession>A0A317CDW2</accession>
<comment type="caution">
    <text evidence="3">The sequence shown here is derived from an EMBL/GenBank/DDBJ whole genome shotgun (WGS) entry which is preliminary data.</text>
</comment>
<dbReference type="PANTHER" id="PTHR42208">
    <property type="entry name" value="HEAVY METAL TRANSPORTER-RELATED"/>
    <property type="match status" value="1"/>
</dbReference>
<protein>
    <submittedName>
        <fullName evidence="3">Cytochrome biogenesis protein</fullName>
    </submittedName>
</protein>
<proteinExistence type="predicted"/>
<gene>
    <name evidence="3" type="ORF">DKW60_12345</name>
</gene>
<evidence type="ECO:0000256" key="1">
    <source>
        <dbReference type="SAM" id="Phobius"/>
    </source>
</evidence>
<feature type="transmembrane region" description="Helical" evidence="1">
    <location>
        <begin position="81"/>
        <end position="99"/>
    </location>
</feature>
<keyword evidence="4" id="KW-1185">Reference proteome</keyword>
<dbReference type="InterPro" id="IPR039447">
    <property type="entry name" value="UreH-like_TM_dom"/>
</dbReference>
<dbReference type="RefSeq" id="WP_109837958.1">
    <property type="nucleotide sequence ID" value="NZ_QGKM01000036.1"/>
</dbReference>
<dbReference type="PANTHER" id="PTHR42208:SF1">
    <property type="entry name" value="HEAVY METAL TRANSPORTER"/>
    <property type="match status" value="1"/>
</dbReference>
<keyword evidence="1" id="KW-0812">Transmembrane</keyword>
<sequence length="240" mass="26220">MGFVSAILLGLLASLHCAGMCGGLQAALNRPQALRKPIENQLHLLYMNLGRVTLYTMAGAIFGFIGAEVGTVLNLPDWSVWLRRIAAIMIIVIGFQLLFRIEKPFGFLEKFGYKLWEAIKPYLKLGAPATYTQSFRQGLVWGFLPCGLVYSVLSVASVSGSAWGGALTMLGFGVGTLPAMLLTGHVFWGFKNILQKRAVQQSGGVFFILIGSLIFLAPQLASHEAIQQHPLFYNLARCIL</sequence>
<feature type="transmembrane region" description="Helical" evidence="1">
    <location>
        <begin position="49"/>
        <end position="69"/>
    </location>
</feature>
<keyword evidence="1" id="KW-0472">Membrane</keyword>
<organism evidence="3 4">
    <name type="scientific">Leucothrix pacifica</name>
    <dbReference type="NCBI Taxonomy" id="1247513"/>
    <lineage>
        <taxon>Bacteria</taxon>
        <taxon>Pseudomonadati</taxon>
        <taxon>Pseudomonadota</taxon>
        <taxon>Gammaproteobacteria</taxon>
        <taxon>Thiotrichales</taxon>
        <taxon>Thiotrichaceae</taxon>
        <taxon>Leucothrix</taxon>
    </lineage>
</organism>
<reference evidence="3 4" key="1">
    <citation type="submission" date="2018-05" db="EMBL/GenBank/DDBJ databases">
        <title>Leucothrix arctica sp. nov., isolated from Arctic seawater.</title>
        <authorList>
            <person name="Choi A."/>
            <person name="Baek K."/>
        </authorList>
    </citation>
    <scope>NUCLEOTIDE SEQUENCE [LARGE SCALE GENOMIC DNA]</scope>
    <source>
        <strain evidence="3 4">JCM 18388</strain>
    </source>
</reference>
<dbReference type="AlphaFoldDB" id="A0A317CDW2"/>
<dbReference type="Pfam" id="PF13386">
    <property type="entry name" value="DsbD_2"/>
    <property type="match status" value="1"/>
</dbReference>
<name>A0A317CDW2_9GAMM</name>
<evidence type="ECO:0000313" key="3">
    <source>
        <dbReference type="EMBL" id="PWQ96567.1"/>
    </source>
</evidence>
<dbReference type="EMBL" id="QGKM01000036">
    <property type="protein sequence ID" value="PWQ96567.1"/>
    <property type="molecule type" value="Genomic_DNA"/>
</dbReference>
<evidence type="ECO:0000259" key="2">
    <source>
        <dbReference type="Pfam" id="PF13386"/>
    </source>
</evidence>
<feature type="transmembrane region" description="Helical" evidence="1">
    <location>
        <begin position="6"/>
        <end position="28"/>
    </location>
</feature>
<dbReference type="Proteomes" id="UP000245539">
    <property type="component" value="Unassembled WGS sequence"/>
</dbReference>
<feature type="transmembrane region" description="Helical" evidence="1">
    <location>
        <begin position="139"/>
        <end position="163"/>
    </location>
</feature>
<feature type="transmembrane region" description="Helical" evidence="1">
    <location>
        <begin position="169"/>
        <end position="190"/>
    </location>
</feature>
<keyword evidence="1" id="KW-1133">Transmembrane helix</keyword>
<feature type="domain" description="Urease accessory protein UreH-like transmembrane" evidence="2">
    <location>
        <begin position="6"/>
        <end position="211"/>
    </location>
</feature>
<evidence type="ECO:0000313" key="4">
    <source>
        <dbReference type="Proteomes" id="UP000245539"/>
    </source>
</evidence>
<feature type="transmembrane region" description="Helical" evidence="1">
    <location>
        <begin position="202"/>
        <end position="221"/>
    </location>
</feature>